<evidence type="ECO:0000259" key="2">
    <source>
        <dbReference type="Pfam" id="PF18602"/>
    </source>
</evidence>
<feature type="signal peptide" evidence="1">
    <location>
        <begin position="1"/>
        <end position="32"/>
    </location>
</feature>
<dbReference type="Proteomes" id="UP000216101">
    <property type="component" value="Unassembled WGS sequence"/>
</dbReference>
<evidence type="ECO:0000313" key="3">
    <source>
        <dbReference type="EMBL" id="OZY86594.1"/>
    </source>
</evidence>
<reference evidence="4" key="1">
    <citation type="submission" date="2017-05" db="EMBL/GenBank/DDBJ databases">
        <authorList>
            <person name="Barney B.M."/>
        </authorList>
    </citation>
    <scope>NUCLEOTIDE SEQUENCE [LARGE SCALE GENOMIC DNA]</scope>
    <source>
        <strain evidence="4">PSBB022</strain>
    </source>
</reference>
<dbReference type="Gene3D" id="1.10.890.40">
    <property type="match status" value="1"/>
</dbReference>
<dbReference type="RefSeq" id="WP_078045457.1">
    <property type="nucleotide sequence ID" value="NZ_NHNI01000001.1"/>
</dbReference>
<keyword evidence="1" id="KW-0732">Signal</keyword>
<feature type="chain" id="PRO_5012447437" description="Rap1a immunity protein domain-containing protein" evidence="1">
    <location>
        <begin position="33"/>
        <end position="132"/>
    </location>
</feature>
<evidence type="ECO:0000256" key="1">
    <source>
        <dbReference type="SAM" id="SignalP"/>
    </source>
</evidence>
<name>A0A266Q9N5_9GAMM</name>
<organism evidence="3 4">
    <name type="scientific">Cellvibrio mixtus</name>
    <dbReference type="NCBI Taxonomy" id="39650"/>
    <lineage>
        <taxon>Bacteria</taxon>
        <taxon>Pseudomonadati</taxon>
        <taxon>Pseudomonadota</taxon>
        <taxon>Gammaproteobacteria</taxon>
        <taxon>Cellvibrionales</taxon>
        <taxon>Cellvibrionaceae</taxon>
        <taxon>Cellvibrio</taxon>
    </lineage>
</organism>
<dbReference type="AlphaFoldDB" id="A0A266Q9N5"/>
<feature type="domain" description="Rap1a immunity protein" evidence="2">
    <location>
        <begin position="58"/>
        <end position="128"/>
    </location>
</feature>
<comment type="caution">
    <text evidence="3">The sequence shown here is derived from an EMBL/GenBank/DDBJ whole genome shotgun (WGS) entry which is preliminary data.</text>
</comment>
<dbReference type="Pfam" id="PF18602">
    <property type="entry name" value="Rap1a"/>
    <property type="match status" value="1"/>
</dbReference>
<accession>A0A266Q9N5</accession>
<keyword evidence="4" id="KW-1185">Reference proteome</keyword>
<evidence type="ECO:0000313" key="4">
    <source>
        <dbReference type="Proteomes" id="UP000216101"/>
    </source>
</evidence>
<gene>
    <name evidence="3" type="ORF">CBP51_06125</name>
</gene>
<dbReference type="InterPro" id="IPR041238">
    <property type="entry name" value="Rap1a"/>
</dbReference>
<dbReference type="EMBL" id="NHNI01000001">
    <property type="protein sequence ID" value="OZY86594.1"/>
    <property type="molecule type" value="Genomic_DNA"/>
</dbReference>
<protein>
    <recommendedName>
        <fullName evidence="2">Rap1a immunity protein domain-containing protein</fullName>
    </recommendedName>
</protein>
<proteinExistence type="predicted"/>
<sequence>MSTFFKRNTLSGFCIVGAICLGSITAFPSALATQPNALSITPDMVDLSGEHFLRAFVSQSPDDRNTARLYLLGVLDTTEGNSWCSYNQIKTVSINEFVFEYLKKQPIEKQQVRAATLIQEALSHYFPCKDEK</sequence>